<feature type="compositionally biased region" description="Basic and acidic residues" evidence="1">
    <location>
        <begin position="448"/>
        <end position="461"/>
    </location>
</feature>
<dbReference type="GO" id="GO:0005634">
    <property type="term" value="C:nucleus"/>
    <property type="evidence" value="ECO:0007669"/>
    <property type="project" value="TreeGrafter"/>
</dbReference>
<sequence>MGRKRVSTKVKKEEADEEIREYAATAMSELLGWYGYEKVDSGYTRGLNLDHFAPVATSKHPLPQMDRQFLFNGASSRSPMATNHQSAFSHSLRTKLPPSYYSNEISKSPDKVPATSSLEIKTVPSTSRLAYHNDSTSSSPDEMTDVGHRVISCSWCGRIGETWEPGRTNPLSCGMVNALGQFCSEACFAAGRRAAFKRARTCDWCRHVRNPISYVDFQDGESQLQFCSDKCLNQYKMNIFCRETETHLALHGLTAIPSSDSGKGGGLITPELWLRNCQSPRSSTEEILIVDDESISRLSPLSSQNVEVDRKESIDVAKSENLSLKIIRRNSFCTRTDVNTTSRAFIRKMENADEKMSEDGESVRETIKESLKDQEYQKYYHCTNDRIHCRLPYSESNLLNLSQSGSSFVDHNKQRVMGSAMDGELHDRHQIYKSAIEQKTDIHVKDVKGLRGRESRSRENIRYSQQRKFRKSSSWIPEASSSPIRSEAAPSPGSCTDESRQRKYPSDLRMYTEMPSVHPVQSQLSAQAPSSSLLPPVTILVPYPIPIPIPVPIPIPLPTSVFAKFLTEKKETSLNNTDSDRKSSISDNLTDSVISTTDHTTSVKTSSPSTPAGPDKCHFTVVSSNSDSEHSSAISSKNIVSKNSTRSLRKKKRVNEDTESADRQPKRRSKFLTT</sequence>
<dbReference type="EMBL" id="JACSDZ010000014">
    <property type="protein sequence ID" value="KAF7387441.1"/>
    <property type="molecule type" value="Genomic_DNA"/>
</dbReference>
<name>A0A834JFD8_VESGE</name>
<feature type="compositionally biased region" description="Low complexity" evidence="1">
    <location>
        <begin position="623"/>
        <end position="636"/>
    </location>
</feature>
<dbReference type="Pfam" id="PF15279">
    <property type="entry name" value="SOBP"/>
    <property type="match status" value="1"/>
</dbReference>
<dbReference type="GO" id="GO:0048513">
    <property type="term" value="P:animal organ development"/>
    <property type="evidence" value="ECO:0007669"/>
    <property type="project" value="TreeGrafter"/>
</dbReference>
<feature type="compositionally biased region" description="Low complexity" evidence="1">
    <location>
        <begin position="472"/>
        <end position="484"/>
    </location>
</feature>
<protein>
    <recommendedName>
        <fullName evidence="4">Sine oculis-binding protein</fullName>
    </recommendedName>
</protein>
<evidence type="ECO:0000313" key="3">
    <source>
        <dbReference type="Proteomes" id="UP000617340"/>
    </source>
</evidence>
<accession>A0A834JFD8</accession>
<organism evidence="2 3">
    <name type="scientific">Vespula germanica</name>
    <name type="common">German yellow jacket</name>
    <name type="synonym">Paravespula germanica</name>
    <dbReference type="NCBI Taxonomy" id="30212"/>
    <lineage>
        <taxon>Eukaryota</taxon>
        <taxon>Metazoa</taxon>
        <taxon>Ecdysozoa</taxon>
        <taxon>Arthropoda</taxon>
        <taxon>Hexapoda</taxon>
        <taxon>Insecta</taxon>
        <taxon>Pterygota</taxon>
        <taxon>Neoptera</taxon>
        <taxon>Endopterygota</taxon>
        <taxon>Hymenoptera</taxon>
        <taxon>Apocrita</taxon>
        <taxon>Aculeata</taxon>
        <taxon>Vespoidea</taxon>
        <taxon>Vespidae</taxon>
        <taxon>Vespinae</taxon>
        <taxon>Vespula</taxon>
    </lineage>
</organism>
<evidence type="ECO:0008006" key="4">
    <source>
        <dbReference type="Google" id="ProtNLM"/>
    </source>
</evidence>
<gene>
    <name evidence="2" type="ORF">HZH68_013118</name>
</gene>
<feature type="region of interest" description="Disordered" evidence="1">
    <location>
        <begin position="596"/>
        <end position="674"/>
    </location>
</feature>
<keyword evidence="3" id="KW-1185">Reference proteome</keyword>
<evidence type="ECO:0000313" key="2">
    <source>
        <dbReference type="EMBL" id="KAF7387441.1"/>
    </source>
</evidence>
<feature type="compositionally biased region" description="Basic and acidic residues" evidence="1">
    <location>
        <begin position="654"/>
        <end position="664"/>
    </location>
</feature>
<proteinExistence type="predicted"/>
<evidence type="ECO:0000256" key="1">
    <source>
        <dbReference type="SAM" id="MobiDB-lite"/>
    </source>
</evidence>
<feature type="compositionally biased region" description="Low complexity" evidence="1">
    <location>
        <begin position="600"/>
        <end position="610"/>
    </location>
</feature>
<dbReference type="PANTHER" id="PTHR23186:SF4">
    <property type="entry name" value="GH22790P"/>
    <property type="match status" value="1"/>
</dbReference>
<feature type="compositionally biased region" description="Basic residues" evidence="1">
    <location>
        <begin position="665"/>
        <end position="674"/>
    </location>
</feature>
<dbReference type="Proteomes" id="UP000617340">
    <property type="component" value="Unassembled WGS sequence"/>
</dbReference>
<reference evidence="2" key="1">
    <citation type="journal article" date="2020" name="G3 (Bethesda)">
        <title>High-Quality Assemblies for Three Invasive Social Wasps from the &lt;i&gt;Vespula&lt;/i&gt; Genus.</title>
        <authorList>
            <person name="Harrop T.W.R."/>
            <person name="Guhlin J."/>
            <person name="McLaughlin G.M."/>
            <person name="Permina E."/>
            <person name="Stockwell P."/>
            <person name="Gilligan J."/>
            <person name="Le Lec M.F."/>
            <person name="Gruber M.A.M."/>
            <person name="Quinn O."/>
            <person name="Lovegrove M."/>
            <person name="Duncan E.J."/>
            <person name="Remnant E.J."/>
            <person name="Van Eeckhoven J."/>
            <person name="Graham B."/>
            <person name="Knapp R.A."/>
            <person name="Langford K.W."/>
            <person name="Kronenberg Z."/>
            <person name="Press M.O."/>
            <person name="Eacker S.M."/>
            <person name="Wilson-Rankin E.E."/>
            <person name="Purcell J."/>
            <person name="Lester P.J."/>
            <person name="Dearden P.K."/>
        </authorList>
    </citation>
    <scope>NUCLEOTIDE SEQUENCE</scope>
    <source>
        <strain evidence="2">Linc-1</strain>
    </source>
</reference>
<feature type="region of interest" description="Disordered" evidence="1">
    <location>
        <begin position="448"/>
        <end position="502"/>
    </location>
</feature>
<dbReference type="PANTHER" id="PTHR23186">
    <property type="entry name" value="RETINOIC ACID-INDUCED PROTEIN 2"/>
    <property type="match status" value="1"/>
</dbReference>
<dbReference type="AlphaFoldDB" id="A0A834JFD8"/>
<feature type="compositionally biased region" description="Polar residues" evidence="1">
    <location>
        <begin position="637"/>
        <end position="646"/>
    </location>
</feature>
<dbReference type="InterPro" id="IPR026092">
    <property type="entry name" value="RAI2/SOBP"/>
</dbReference>
<comment type="caution">
    <text evidence="2">The sequence shown here is derived from an EMBL/GenBank/DDBJ whole genome shotgun (WGS) entry which is preliminary data.</text>
</comment>